<dbReference type="InterPro" id="IPR011006">
    <property type="entry name" value="CheY-like_superfamily"/>
</dbReference>
<dbReference type="GO" id="GO:0006355">
    <property type="term" value="P:regulation of DNA-templated transcription"/>
    <property type="evidence" value="ECO:0007669"/>
    <property type="project" value="InterPro"/>
</dbReference>
<dbReference type="InterPro" id="IPR039420">
    <property type="entry name" value="WalR-like"/>
</dbReference>
<dbReference type="InterPro" id="IPR016032">
    <property type="entry name" value="Sig_transdc_resp-reg_C-effctor"/>
</dbReference>
<dbReference type="EMBL" id="CP000230">
    <property type="protein sequence ID" value="ABC22083.1"/>
    <property type="molecule type" value="Genomic_DNA"/>
</dbReference>
<evidence type="ECO:0000256" key="1">
    <source>
        <dbReference type="ARBA" id="ARBA00004496"/>
    </source>
</evidence>
<dbReference type="STRING" id="269796.Rru_A1282"/>
<dbReference type="PANTHER" id="PTHR48111:SF58">
    <property type="entry name" value="TORCAD OPERON TRANSCRIPTIONAL REGULATORY PROTEIN TORR"/>
    <property type="match status" value="1"/>
</dbReference>
<dbReference type="Pfam" id="PF00486">
    <property type="entry name" value="Trans_reg_C"/>
    <property type="match status" value="1"/>
</dbReference>
<keyword evidence="3 9" id="KW-0597">Phosphoprotein</keyword>
<dbReference type="GO" id="GO:0005829">
    <property type="term" value="C:cytosol"/>
    <property type="evidence" value="ECO:0007669"/>
    <property type="project" value="TreeGrafter"/>
</dbReference>
<feature type="modified residue" description="4-aspartylphosphate" evidence="9">
    <location>
        <position position="54"/>
    </location>
</feature>
<feature type="domain" description="Response regulatory" evidence="11">
    <location>
        <begin position="5"/>
        <end position="118"/>
    </location>
</feature>
<evidence type="ECO:0000256" key="5">
    <source>
        <dbReference type="ARBA" id="ARBA00023015"/>
    </source>
</evidence>
<dbReference type="SUPFAM" id="SSF52172">
    <property type="entry name" value="CheY-like"/>
    <property type="match status" value="1"/>
</dbReference>
<dbReference type="FunFam" id="3.40.50.2300:FF:000001">
    <property type="entry name" value="DNA-binding response regulator PhoB"/>
    <property type="match status" value="1"/>
</dbReference>
<dbReference type="Pfam" id="PF00072">
    <property type="entry name" value="Response_reg"/>
    <property type="match status" value="1"/>
</dbReference>
<evidence type="ECO:0000313" key="13">
    <source>
        <dbReference type="EMBL" id="ABC22083.1"/>
    </source>
</evidence>
<evidence type="ECO:0000256" key="7">
    <source>
        <dbReference type="ARBA" id="ARBA00023163"/>
    </source>
</evidence>
<dbReference type="Gene3D" id="3.40.50.2300">
    <property type="match status" value="1"/>
</dbReference>
<dbReference type="Proteomes" id="UP000001929">
    <property type="component" value="Chromosome"/>
</dbReference>
<dbReference type="PhylomeDB" id="Q2RUW2"/>
<evidence type="ECO:0000256" key="8">
    <source>
        <dbReference type="ARBA" id="ARBA00067337"/>
    </source>
</evidence>
<dbReference type="SMART" id="SM00862">
    <property type="entry name" value="Trans_reg_C"/>
    <property type="match status" value="1"/>
</dbReference>
<accession>Q2RUW2</accession>
<name>Q2RUW2_RHORT</name>
<dbReference type="GO" id="GO:0000976">
    <property type="term" value="F:transcription cis-regulatory region binding"/>
    <property type="evidence" value="ECO:0007669"/>
    <property type="project" value="TreeGrafter"/>
</dbReference>
<proteinExistence type="predicted"/>
<evidence type="ECO:0000256" key="6">
    <source>
        <dbReference type="ARBA" id="ARBA00023125"/>
    </source>
</evidence>
<dbReference type="Gene3D" id="6.10.250.690">
    <property type="match status" value="1"/>
</dbReference>
<dbReference type="PATRIC" id="fig|269796.9.peg.1349"/>
<protein>
    <recommendedName>
        <fullName evidence="8">Regulatory protein VirG</fullName>
    </recommendedName>
</protein>
<dbReference type="EnsemblBacteria" id="ABC22083">
    <property type="protein sequence ID" value="ABC22083"/>
    <property type="gene ID" value="Rru_A1282"/>
</dbReference>
<dbReference type="SUPFAM" id="SSF46894">
    <property type="entry name" value="C-terminal effector domain of the bipartite response regulators"/>
    <property type="match status" value="1"/>
</dbReference>
<feature type="DNA-binding region" description="OmpR/PhoB-type" evidence="10">
    <location>
        <begin position="131"/>
        <end position="231"/>
    </location>
</feature>
<evidence type="ECO:0000256" key="2">
    <source>
        <dbReference type="ARBA" id="ARBA00022490"/>
    </source>
</evidence>
<organism evidence="13 14">
    <name type="scientific">Rhodospirillum rubrum (strain ATCC 11170 / ATH 1.1.1 / DSM 467 / LMG 4362 / NCIMB 8255 / S1)</name>
    <dbReference type="NCBI Taxonomy" id="269796"/>
    <lineage>
        <taxon>Bacteria</taxon>
        <taxon>Pseudomonadati</taxon>
        <taxon>Pseudomonadota</taxon>
        <taxon>Alphaproteobacteria</taxon>
        <taxon>Rhodospirillales</taxon>
        <taxon>Rhodospirillaceae</taxon>
        <taxon>Rhodospirillum</taxon>
    </lineage>
</organism>
<keyword evidence="2" id="KW-0963">Cytoplasm</keyword>
<evidence type="ECO:0000256" key="4">
    <source>
        <dbReference type="ARBA" id="ARBA00023012"/>
    </source>
</evidence>
<dbReference type="PROSITE" id="PS50110">
    <property type="entry name" value="RESPONSE_REGULATORY"/>
    <property type="match status" value="1"/>
</dbReference>
<dbReference type="AlphaFoldDB" id="Q2RUW2"/>
<dbReference type="eggNOG" id="COG0745">
    <property type="taxonomic scope" value="Bacteria"/>
</dbReference>
<dbReference type="CDD" id="cd00383">
    <property type="entry name" value="trans_reg_C"/>
    <property type="match status" value="1"/>
</dbReference>
<dbReference type="GO" id="GO:0000156">
    <property type="term" value="F:phosphorelay response regulator activity"/>
    <property type="evidence" value="ECO:0007669"/>
    <property type="project" value="TreeGrafter"/>
</dbReference>
<dbReference type="PANTHER" id="PTHR48111">
    <property type="entry name" value="REGULATOR OF RPOS"/>
    <property type="match status" value="1"/>
</dbReference>
<feature type="domain" description="OmpR/PhoB-type" evidence="12">
    <location>
        <begin position="131"/>
        <end position="231"/>
    </location>
</feature>
<dbReference type="InterPro" id="IPR001789">
    <property type="entry name" value="Sig_transdc_resp-reg_receiver"/>
</dbReference>
<dbReference type="SMART" id="SM00448">
    <property type="entry name" value="REC"/>
    <property type="match status" value="1"/>
</dbReference>
<keyword evidence="7" id="KW-0804">Transcription</keyword>
<evidence type="ECO:0000259" key="11">
    <source>
        <dbReference type="PROSITE" id="PS50110"/>
    </source>
</evidence>
<dbReference type="KEGG" id="rru:Rru_A1282"/>
<dbReference type="InterPro" id="IPR001867">
    <property type="entry name" value="OmpR/PhoB-type_DNA-bd"/>
</dbReference>
<keyword evidence="14" id="KW-1185">Reference proteome</keyword>
<keyword evidence="4" id="KW-0902">Two-component regulatory system</keyword>
<keyword evidence="6 10" id="KW-0238">DNA-binding</keyword>
<dbReference type="HOGENOM" id="CLU_000445_30_4_5"/>
<evidence type="ECO:0000256" key="9">
    <source>
        <dbReference type="PROSITE-ProRule" id="PRU00169"/>
    </source>
</evidence>
<evidence type="ECO:0000256" key="3">
    <source>
        <dbReference type="ARBA" id="ARBA00022553"/>
    </source>
</evidence>
<reference evidence="13 14" key="1">
    <citation type="journal article" date="2011" name="Stand. Genomic Sci.">
        <title>Complete genome sequence of Rhodospirillum rubrum type strain (S1).</title>
        <authorList>
            <person name="Munk A.C."/>
            <person name="Copeland A."/>
            <person name="Lucas S."/>
            <person name="Lapidus A."/>
            <person name="Del Rio T.G."/>
            <person name="Barry K."/>
            <person name="Detter J.C."/>
            <person name="Hammon N."/>
            <person name="Israni S."/>
            <person name="Pitluck S."/>
            <person name="Brettin T."/>
            <person name="Bruce D."/>
            <person name="Han C."/>
            <person name="Tapia R."/>
            <person name="Gilna P."/>
            <person name="Schmutz J."/>
            <person name="Larimer F."/>
            <person name="Land M."/>
            <person name="Kyrpides N.C."/>
            <person name="Mavromatis K."/>
            <person name="Richardson P."/>
            <person name="Rohde M."/>
            <person name="Goker M."/>
            <person name="Klenk H.P."/>
            <person name="Zhang Y."/>
            <person name="Roberts G.P."/>
            <person name="Reslewic S."/>
            <person name="Schwartz D.C."/>
        </authorList>
    </citation>
    <scope>NUCLEOTIDE SEQUENCE [LARGE SCALE GENOMIC DNA]</scope>
    <source>
        <strain evidence="14">ATCC 11170 / ATH 1.1.1 / DSM 467 / LMG 4362 / NCIMB 8255 / S1</strain>
    </source>
</reference>
<evidence type="ECO:0000259" key="12">
    <source>
        <dbReference type="PROSITE" id="PS51755"/>
    </source>
</evidence>
<gene>
    <name evidence="13" type="ordered locus">Rru_A1282</name>
</gene>
<keyword evidence="5" id="KW-0805">Transcription regulation</keyword>
<dbReference type="FunFam" id="1.10.10.10:FF:000099">
    <property type="entry name" value="Two-component system response regulator TorR"/>
    <property type="match status" value="1"/>
</dbReference>
<dbReference type="Gene3D" id="1.10.10.10">
    <property type="entry name" value="Winged helix-like DNA-binding domain superfamily/Winged helix DNA-binding domain"/>
    <property type="match status" value="1"/>
</dbReference>
<dbReference type="PROSITE" id="PS51755">
    <property type="entry name" value="OMPR_PHOB"/>
    <property type="match status" value="1"/>
</dbReference>
<comment type="subcellular location">
    <subcellularLocation>
        <location evidence="1">Cytoplasm</location>
    </subcellularLocation>
</comment>
<dbReference type="GO" id="GO:0032993">
    <property type="term" value="C:protein-DNA complex"/>
    <property type="evidence" value="ECO:0007669"/>
    <property type="project" value="TreeGrafter"/>
</dbReference>
<evidence type="ECO:0000313" key="14">
    <source>
        <dbReference type="Proteomes" id="UP000001929"/>
    </source>
</evidence>
<sequence length="249" mass="28029">MANHHILVVEDDPVGRETLAAYLRKEGYKVSDVEDGDSMRKVFSQQTVDLILLDIRLPGVDGLQLLREIRHQSEVGVIMVTGKDDEVDRIVALEMGADDYVTKPFNVRELLARAKNLLRRTLSAREASEDENQKSFAGWTLDIPRRCLFAPDGSDVRLTRGEFELLCCFASRPGRVMTRDNLLDYVSHRDWAPSDRTVDVLVGRLRRKIEADPKAPRHIITVHGIGYVFADSRHIEPGSPEKSAARQGG</sequence>
<dbReference type="InterPro" id="IPR036388">
    <property type="entry name" value="WH-like_DNA-bd_sf"/>
</dbReference>
<evidence type="ECO:0000256" key="10">
    <source>
        <dbReference type="PROSITE-ProRule" id="PRU01091"/>
    </source>
</evidence>